<protein>
    <submittedName>
        <fullName evidence="1">Uncharacterized protein</fullName>
    </submittedName>
</protein>
<gene>
    <name evidence="1" type="ORF">A2U01_0021584</name>
</gene>
<comment type="caution">
    <text evidence="1">The sequence shown here is derived from an EMBL/GenBank/DDBJ whole genome shotgun (WGS) entry which is preliminary data.</text>
</comment>
<evidence type="ECO:0000313" key="1">
    <source>
        <dbReference type="EMBL" id="MCI00564.1"/>
    </source>
</evidence>
<proteinExistence type="predicted"/>
<accession>A0A392NMF6</accession>
<dbReference type="AlphaFoldDB" id="A0A392NMF6"/>
<evidence type="ECO:0000313" key="2">
    <source>
        <dbReference type="Proteomes" id="UP000265520"/>
    </source>
</evidence>
<dbReference type="Proteomes" id="UP000265520">
    <property type="component" value="Unassembled WGS sequence"/>
</dbReference>
<feature type="non-terminal residue" evidence="1">
    <location>
        <position position="52"/>
    </location>
</feature>
<sequence>MDTTVKAYIRSKADNTSKKLCRGSYPRRTHSKDVECSQVKRALQEPLLIRSQ</sequence>
<organism evidence="1 2">
    <name type="scientific">Trifolium medium</name>
    <dbReference type="NCBI Taxonomy" id="97028"/>
    <lineage>
        <taxon>Eukaryota</taxon>
        <taxon>Viridiplantae</taxon>
        <taxon>Streptophyta</taxon>
        <taxon>Embryophyta</taxon>
        <taxon>Tracheophyta</taxon>
        <taxon>Spermatophyta</taxon>
        <taxon>Magnoliopsida</taxon>
        <taxon>eudicotyledons</taxon>
        <taxon>Gunneridae</taxon>
        <taxon>Pentapetalae</taxon>
        <taxon>rosids</taxon>
        <taxon>fabids</taxon>
        <taxon>Fabales</taxon>
        <taxon>Fabaceae</taxon>
        <taxon>Papilionoideae</taxon>
        <taxon>50 kb inversion clade</taxon>
        <taxon>NPAAA clade</taxon>
        <taxon>Hologalegina</taxon>
        <taxon>IRL clade</taxon>
        <taxon>Trifolieae</taxon>
        <taxon>Trifolium</taxon>
    </lineage>
</organism>
<name>A0A392NMF6_9FABA</name>
<dbReference type="EMBL" id="LXQA010043597">
    <property type="protein sequence ID" value="MCI00564.1"/>
    <property type="molecule type" value="Genomic_DNA"/>
</dbReference>
<reference evidence="1 2" key="1">
    <citation type="journal article" date="2018" name="Front. Plant Sci.">
        <title>Red Clover (Trifolium pratense) and Zigzag Clover (T. medium) - A Picture of Genomic Similarities and Differences.</title>
        <authorList>
            <person name="Dluhosova J."/>
            <person name="Istvanek J."/>
            <person name="Nedelnik J."/>
            <person name="Repkova J."/>
        </authorList>
    </citation>
    <scope>NUCLEOTIDE SEQUENCE [LARGE SCALE GENOMIC DNA]</scope>
    <source>
        <strain evidence="2">cv. 10/8</strain>
        <tissue evidence="1">Leaf</tissue>
    </source>
</reference>
<keyword evidence="2" id="KW-1185">Reference proteome</keyword>